<accession>A0A8T1V055</accession>
<feature type="region of interest" description="Disordered" evidence="4">
    <location>
        <begin position="1062"/>
        <end position="1100"/>
    </location>
</feature>
<keyword evidence="2" id="KW-0677">Repeat</keyword>
<dbReference type="EMBL" id="JAENGZ010000015">
    <property type="protein sequence ID" value="KAG6973728.1"/>
    <property type="molecule type" value="Genomic_DNA"/>
</dbReference>
<dbReference type="PROSITE" id="PS50082">
    <property type="entry name" value="WD_REPEATS_2"/>
    <property type="match status" value="1"/>
</dbReference>
<evidence type="ECO:0000256" key="1">
    <source>
        <dbReference type="ARBA" id="ARBA00022574"/>
    </source>
</evidence>
<sequence length="1113" mass="122316">MGAANGTQFRLVDADVELRRETRDFARWTLADVEQLHRRFKKTFGFAVTASQFESLLLLKSPESVGIEEVFEVLDANHDGRVDGLELLAALACVCRATFEDKARFAFDLFDFNHNGSLSLAELALLMKSVLIGMALLTGGGPESSALPSSLSAADGNSSMEAMMLCLGLAENAFSYVDKATSMLGFEDFITWARRNREFMLQVERFRLIAEKAVGFEDALSLPDGSDEDSELDVEDLGNPDKLVTKKYTGCFSRGSMIRRVGFSFANAFVVALARNSSGGTQVAVWKTDYDDELRLRQRFALKSTVSLETDPTWYVSPVDRTLLEECIRAQRTKEPISKSVPCTEDVEERDNKWLETEDALANDEDAYLEFVYGLNPGATGSRNVFYADDAWEIVYAAGACGVVYNTKTQTQLLNYKAESGRQSVISALAVHPKGDLVASGECLVRASGAPEIVIWDANSGSTVVRVASKHQPGVLLLEFSPEGHRLASVGMESDHTLAIYAISGGEREGGRLRATLLMTCKTSTRRVWGLSFGEDGELATCGDQHILFWQQGTANSGRNGEDDTRSTGLKSGLLTSHKECNPQATLLQIAHMSGRARVVVSSQADGSLYVWKDRVCVIVRRDAHGDAPIPALAVDRKQSLLYSAGADSRVCAWNAQLELVRVVADIAQLNTGSLPLTNTSIQSLSVRDGHVLFTTAGSEVCELVGTGSTQKTQEKDWRLHVYIRGHANGQLCGLAVHPCKRAQFASAGDDGIVRLWDAATRSLLAFHQWNCASEFSTGAGGNDQLRALAFSADGKHLAVGTVDGVVRVLTAALDGVVTQWSCWQDQQQGHAVLTLQYSPDGTFLAVGCQDGTVHVYNAASYLKITMLRGLTPTTDTMRLDFARDRPVLHMQCNDNEIRYWELGTWKTLSSVHARDVHWESKRYPSLVNGSTQSEDFNGAVIAVDGHATPVTNWVVTKNEHFLLSTGGADRVYSKFMETMDEECSAAPAATTQNTRASKTAQDEDEEEMPLLFMDELPSNFQQSAQLAAIATFMADSDDDAAVDGREDMTEAGYGIKQRCQLRHKPMRTRRRQQPYMKPIQKDKESRNQKNTDETKSTDTKELQLFLSMFHVS</sequence>
<feature type="domain" description="EF-hand" evidence="5">
    <location>
        <begin position="62"/>
        <end position="97"/>
    </location>
</feature>
<evidence type="ECO:0000259" key="5">
    <source>
        <dbReference type="PROSITE" id="PS50222"/>
    </source>
</evidence>
<dbReference type="OrthoDB" id="47802at2759"/>
<name>A0A8T1V055_9STRA</name>
<dbReference type="InterPro" id="IPR002048">
    <property type="entry name" value="EF_hand_dom"/>
</dbReference>
<reference evidence="6" key="1">
    <citation type="submission" date="2021-01" db="EMBL/GenBank/DDBJ databases">
        <title>Phytophthora aleatoria, a newly-described species from Pinus radiata is distinct from Phytophthora cactorum isolates based on comparative genomics.</title>
        <authorList>
            <person name="Mcdougal R."/>
            <person name="Panda P."/>
            <person name="Williams N."/>
            <person name="Studholme D.J."/>
        </authorList>
    </citation>
    <scope>NUCLEOTIDE SEQUENCE</scope>
    <source>
        <strain evidence="6">NZFS 3830</strain>
    </source>
</reference>
<dbReference type="SMART" id="SM00054">
    <property type="entry name" value="EFh"/>
    <property type="match status" value="2"/>
</dbReference>
<dbReference type="GO" id="GO:0008017">
    <property type="term" value="F:microtubule binding"/>
    <property type="evidence" value="ECO:0007669"/>
    <property type="project" value="TreeGrafter"/>
</dbReference>
<dbReference type="InterPro" id="IPR055439">
    <property type="entry name" value="Beta-prop_EML_1st"/>
</dbReference>
<protein>
    <recommendedName>
        <fullName evidence="5">EF-hand domain-containing protein</fullName>
    </recommendedName>
</protein>
<dbReference type="VEuPathDB" id="FungiDB:PC110_g5246"/>
<evidence type="ECO:0000256" key="2">
    <source>
        <dbReference type="ARBA" id="ARBA00022737"/>
    </source>
</evidence>
<dbReference type="SMART" id="SM00320">
    <property type="entry name" value="WD40"/>
    <property type="match status" value="8"/>
</dbReference>
<keyword evidence="1 3" id="KW-0853">WD repeat</keyword>
<evidence type="ECO:0000256" key="4">
    <source>
        <dbReference type="SAM" id="MobiDB-lite"/>
    </source>
</evidence>
<feature type="domain" description="EF-hand" evidence="5">
    <location>
        <begin position="98"/>
        <end position="133"/>
    </location>
</feature>
<dbReference type="AlphaFoldDB" id="A0A8T1V055"/>
<dbReference type="Proteomes" id="UP000688947">
    <property type="component" value="Unassembled WGS sequence"/>
</dbReference>
<dbReference type="VEuPathDB" id="FungiDB:PC110_g5247"/>
<feature type="repeat" description="WD" evidence="3">
    <location>
        <begin position="745"/>
        <end position="767"/>
    </location>
</feature>
<feature type="compositionally biased region" description="Basic residues" evidence="4">
    <location>
        <begin position="1062"/>
        <end position="1073"/>
    </location>
</feature>
<dbReference type="Pfam" id="PF13202">
    <property type="entry name" value="EF-hand_5"/>
    <property type="match status" value="1"/>
</dbReference>
<dbReference type="PROSITE" id="PS00018">
    <property type="entry name" value="EF_HAND_1"/>
    <property type="match status" value="2"/>
</dbReference>
<comment type="caution">
    <text evidence="6">The sequence shown here is derived from an EMBL/GenBank/DDBJ whole genome shotgun (WGS) entry which is preliminary data.</text>
</comment>
<dbReference type="PANTHER" id="PTHR13720:SF33">
    <property type="entry name" value="HELP DOMAIN-CONTAINING PROTEIN"/>
    <property type="match status" value="1"/>
</dbReference>
<gene>
    <name evidence="6" type="ORF">JG687_00000741</name>
</gene>
<dbReference type="VEuPathDB" id="FungiDB:PC110_g1297"/>
<dbReference type="Pfam" id="PF23409">
    <property type="entry name" value="Beta-prop_EML"/>
    <property type="match status" value="1"/>
</dbReference>
<feature type="region of interest" description="Disordered" evidence="4">
    <location>
        <begin position="556"/>
        <end position="575"/>
    </location>
</feature>
<evidence type="ECO:0000313" key="7">
    <source>
        <dbReference type="Proteomes" id="UP000688947"/>
    </source>
</evidence>
<dbReference type="Pfam" id="PF23414">
    <property type="entry name" value="Beta-prop_EML_2"/>
    <property type="match status" value="1"/>
</dbReference>
<organism evidence="6 7">
    <name type="scientific">Phytophthora cactorum</name>
    <dbReference type="NCBI Taxonomy" id="29920"/>
    <lineage>
        <taxon>Eukaryota</taxon>
        <taxon>Sar</taxon>
        <taxon>Stramenopiles</taxon>
        <taxon>Oomycota</taxon>
        <taxon>Peronosporomycetes</taxon>
        <taxon>Peronosporales</taxon>
        <taxon>Peronosporaceae</taxon>
        <taxon>Phytophthora</taxon>
    </lineage>
</organism>
<dbReference type="InterPro" id="IPR018247">
    <property type="entry name" value="EF_Hand_1_Ca_BS"/>
</dbReference>
<evidence type="ECO:0000256" key="3">
    <source>
        <dbReference type="PROSITE-ProRule" id="PRU00221"/>
    </source>
</evidence>
<feature type="compositionally biased region" description="Basic and acidic residues" evidence="4">
    <location>
        <begin position="1080"/>
        <end position="1100"/>
    </location>
</feature>
<dbReference type="InterPro" id="IPR001680">
    <property type="entry name" value="WD40_rpt"/>
</dbReference>
<evidence type="ECO:0000313" key="6">
    <source>
        <dbReference type="EMBL" id="KAG6973728.1"/>
    </source>
</evidence>
<proteinExistence type="predicted"/>
<dbReference type="PANTHER" id="PTHR13720">
    <property type="entry name" value="WD-40 REPEAT PROTEIN"/>
    <property type="match status" value="1"/>
</dbReference>
<dbReference type="InterPro" id="IPR055442">
    <property type="entry name" value="Beta-prop_EML-like_2nd"/>
</dbReference>
<dbReference type="InterPro" id="IPR050630">
    <property type="entry name" value="WD_repeat_EMAP"/>
</dbReference>
<dbReference type="GO" id="GO:0005509">
    <property type="term" value="F:calcium ion binding"/>
    <property type="evidence" value="ECO:0007669"/>
    <property type="project" value="InterPro"/>
</dbReference>
<dbReference type="PROSITE" id="PS50222">
    <property type="entry name" value="EF_HAND_2"/>
    <property type="match status" value="2"/>
</dbReference>